<comment type="subcellular location">
    <subcellularLocation>
        <location evidence="4">Plastid</location>
        <location evidence="4">Chloroplast</location>
    </subcellularLocation>
</comment>
<comment type="subunit">
    <text evidence="4">Part of the 30S ribosomal subunit.</text>
</comment>
<keyword evidence="6" id="KW-0934">Plastid</keyword>
<evidence type="ECO:0000256" key="3">
    <source>
        <dbReference type="ARBA" id="ARBA00023274"/>
    </source>
</evidence>
<reference evidence="6" key="1">
    <citation type="journal article" date="2018" name="Adv. Bot. Res.">
        <title>Evolution of the Plastid Genomes in Diatoms.</title>
        <authorList>
            <person name="Yu M."/>
            <person name="Ashworth M.P."/>
            <person name="Hajrah N.H."/>
            <person name="Khiyami M.A."/>
            <person name="Sabir M.J."/>
            <person name="Alhebshi A.M."/>
            <person name="Al-Malki A.L."/>
            <person name="Sabir J.S.M."/>
            <person name="Theriot E.C."/>
            <person name="Jansen R.K."/>
        </authorList>
    </citation>
    <scope>NUCLEOTIDE SEQUENCE</scope>
</reference>
<dbReference type="FunFam" id="3.30.1490.10:FF:000001">
    <property type="entry name" value="30S ribosomal protein S8"/>
    <property type="match status" value="1"/>
</dbReference>
<dbReference type="GeneID" id="36960293"/>
<evidence type="ECO:0000256" key="5">
    <source>
        <dbReference type="RuleBase" id="RU003660"/>
    </source>
</evidence>
<dbReference type="GO" id="GO:0009507">
    <property type="term" value="C:chloroplast"/>
    <property type="evidence" value="ECO:0007669"/>
    <property type="project" value="UniProtKB-SubCell"/>
</dbReference>
<dbReference type="GO" id="GO:0003735">
    <property type="term" value="F:structural constituent of ribosome"/>
    <property type="evidence" value="ECO:0007669"/>
    <property type="project" value="InterPro"/>
</dbReference>
<sequence>MTTDTISDILTRIRNANERKHRFVIIPINRMSYAIIRILKNKGYIKKFKIKKIKNRKYYLVYLLYLGIERKRALSKLKRISTPGVRIYKNSKTLPTILNNLGIAIVSTSKGIMTNLMAKKLGIGGEILCYIW</sequence>
<dbReference type="PANTHER" id="PTHR11758">
    <property type="entry name" value="40S RIBOSOMAL PROTEIN S15A"/>
    <property type="match status" value="1"/>
</dbReference>
<comment type="function">
    <text evidence="4">One of the primary rRNA binding proteins, it binds directly to 16S rRNA central domain where it helps coordinate assembly of the platform of the 30S subunit.</text>
</comment>
<dbReference type="GO" id="GO:0019843">
    <property type="term" value="F:rRNA binding"/>
    <property type="evidence" value="ECO:0007669"/>
    <property type="project" value="UniProtKB-UniRule"/>
</dbReference>
<gene>
    <name evidence="4 6" type="primary">rps8</name>
</gene>
<dbReference type="AlphaFoldDB" id="A0A2U9NTL5"/>
<comment type="similarity">
    <text evidence="1 4 5">Belongs to the universal ribosomal protein uS8 family.</text>
</comment>
<dbReference type="SUPFAM" id="SSF56047">
    <property type="entry name" value="Ribosomal protein S8"/>
    <property type="match status" value="1"/>
</dbReference>
<evidence type="ECO:0000256" key="4">
    <source>
        <dbReference type="HAMAP-Rule" id="MF_01302"/>
    </source>
</evidence>
<dbReference type="GO" id="GO:1990904">
    <property type="term" value="C:ribonucleoprotein complex"/>
    <property type="evidence" value="ECO:0007669"/>
    <property type="project" value="UniProtKB-KW"/>
</dbReference>
<accession>A0A2U9NTL5</accession>
<dbReference type="InterPro" id="IPR047863">
    <property type="entry name" value="Ribosomal_uS8_CS"/>
</dbReference>
<dbReference type="HAMAP" id="MF_01302_B">
    <property type="entry name" value="Ribosomal_uS8_B"/>
    <property type="match status" value="1"/>
</dbReference>
<dbReference type="NCBIfam" id="NF001109">
    <property type="entry name" value="PRK00136.1"/>
    <property type="match status" value="1"/>
</dbReference>
<dbReference type="GO" id="GO:0006412">
    <property type="term" value="P:translation"/>
    <property type="evidence" value="ECO:0007669"/>
    <property type="project" value="UniProtKB-UniRule"/>
</dbReference>
<name>A0A2U9NTL5_9STRA</name>
<dbReference type="GO" id="GO:0005840">
    <property type="term" value="C:ribosome"/>
    <property type="evidence" value="ECO:0007669"/>
    <property type="project" value="UniProtKB-KW"/>
</dbReference>
<keyword evidence="3 4" id="KW-0687">Ribonucleoprotein</keyword>
<dbReference type="Pfam" id="PF00410">
    <property type="entry name" value="Ribosomal_S8"/>
    <property type="match status" value="1"/>
</dbReference>
<evidence type="ECO:0000313" key="6">
    <source>
        <dbReference type="EMBL" id="AWT40362.1"/>
    </source>
</evidence>
<dbReference type="EMBL" id="MG755807">
    <property type="protein sequence ID" value="AWT40362.1"/>
    <property type="molecule type" value="Genomic_DNA"/>
</dbReference>
<evidence type="ECO:0000256" key="2">
    <source>
        <dbReference type="ARBA" id="ARBA00022980"/>
    </source>
</evidence>
<organism evidence="6">
    <name type="scientific">Astrosyne radiata</name>
    <dbReference type="NCBI Taxonomy" id="1158023"/>
    <lineage>
        <taxon>Eukaryota</taxon>
        <taxon>Sar</taxon>
        <taxon>Stramenopiles</taxon>
        <taxon>Ochrophyta</taxon>
        <taxon>Bacillariophyta</taxon>
        <taxon>Fragilariophyceae</taxon>
        <taxon>Fragilariophycidae</taxon>
        <taxon>Cyclophorales</taxon>
        <taxon>Cyclophoraceae</taxon>
        <taxon>Astrosyne</taxon>
    </lineage>
</organism>
<dbReference type="RefSeq" id="YP_009497649.1">
    <property type="nucleotide sequence ID" value="NC_038008.1"/>
</dbReference>
<keyword evidence="4" id="KW-0699">rRNA-binding</keyword>
<protein>
    <recommendedName>
        <fullName evidence="4">Small ribosomal subunit protein uS8c</fullName>
    </recommendedName>
</protein>
<dbReference type="PROSITE" id="PS00053">
    <property type="entry name" value="RIBOSOMAL_S8"/>
    <property type="match status" value="1"/>
</dbReference>
<evidence type="ECO:0000256" key="1">
    <source>
        <dbReference type="ARBA" id="ARBA00006471"/>
    </source>
</evidence>
<keyword evidence="4" id="KW-0694">RNA-binding</keyword>
<dbReference type="InterPro" id="IPR035987">
    <property type="entry name" value="Ribosomal_uS8_sf"/>
</dbReference>
<keyword evidence="2 4" id="KW-0689">Ribosomal protein</keyword>
<dbReference type="InterPro" id="IPR000630">
    <property type="entry name" value="Ribosomal_uS8"/>
</dbReference>
<dbReference type="Gene3D" id="3.30.1370.30">
    <property type="match status" value="1"/>
</dbReference>
<keyword evidence="6" id="KW-0150">Chloroplast</keyword>
<geneLocation type="chloroplast" evidence="6"/>
<dbReference type="Gene3D" id="3.30.1490.10">
    <property type="match status" value="1"/>
</dbReference>
<proteinExistence type="inferred from homology"/>